<evidence type="ECO:0000256" key="9">
    <source>
        <dbReference type="PROSITE-ProRule" id="PRU00703"/>
    </source>
</evidence>
<feature type="domain" description="CBS" evidence="12">
    <location>
        <begin position="238"/>
        <end position="297"/>
    </location>
</feature>
<evidence type="ECO:0000313" key="15">
    <source>
        <dbReference type="Proteomes" id="UP000003174"/>
    </source>
</evidence>
<dbReference type="SUPFAM" id="SSF56176">
    <property type="entry name" value="FAD-binding/transporter-associated domain-like"/>
    <property type="match status" value="1"/>
</dbReference>
<dbReference type="Gene3D" id="3.10.580.10">
    <property type="entry name" value="CBS-domain"/>
    <property type="match status" value="1"/>
</dbReference>
<evidence type="ECO:0000256" key="4">
    <source>
        <dbReference type="ARBA" id="ARBA00022692"/>
    </source>
</evidence>
<dbReference type="PANTHER" id="PTHR22777">
    <property type="entry name" value="HEMOLYSIN-RELATED"/>
    <property type="match status" value="1"/>
</dbReference>
<evidence type="ECO:0000256" key="2">
    <source>
        <dbReference type="ARBA" id="ARBA00006337"/>
    </source>
</evidence>
<feature type="domain" description="CBS" evidence="12">
    <location>
        <begin position="304"/>
        <end position="361"/>
    </location>
</feature>
<feature type="transmembrane region" description="Helical" evidence="11">
    <location>
        <begin position="155"/>
        <end position="176"/>
    </location>
</feature>
<organism evidence="14 15">
    <name type="scientific">Anaerobutyricum hallii DSM 3353</name>
    <dbReference type="NCBI Taxonomy" id="411469"/>
    <lineage>
        <taxon>Bacteria</taxon>
        <taxon>Bacillati</taxon>
        <taxon>Bacillota</taxon>
        <taxon>Clostridia</taxon>
        <taxon>Lachnospirales</taxon>
        <taxon>Lachnospiraceae</taxon>
        <taxon>Anaerobutyricum</taxon>
    </lineage>
</organism>
<reference evidence="14 15" key="2">
    <citation type="submission" date="2009-02" db="EMBL/GenBank/DDBJ databases">
        <title>Draft genome sequence of Eubacterium hallii (DSM 3353).</title>
        <authorList>
            <person name="Sudarsanam P."/>
            <person name="Ley R."/>
            <person name="Guruge J."/>
            <person name="Turnbaugh P.J."/>
            <person name="Mahowald M."/>
            <person name="Liep D."/>
            <person name="Gordon J."/>
        </authorList>
    </citation>
    <scope>NUCLEOTIDE SEQUENCE [LARGE SCALE GENOMIC DNA]</scope>
    <source>
        <strain evidence="14 15">DSM 3353</strain>
    </source>
</reference>
<feature type="domain" description="CNNM transmembrane" evidence="13">
    <location>
        <begin position="24"/>
        <end position="219"/>
    </location>
</feature>
<dbReference type="InterPro" id="IPR046342">
    <property type="entry name" value="CBS_dom_sf"/>
</dbReference>
<evidence type="ECO:0000256" key="5">
    <source>
        <dbReference type="ARBA" id="ARBA00022737"/>
    </source>
</evidence>
<accession>C0EUX1</accession>
<proteinExistence type="inferred from homology"/>
<dbReference type="PROSITE" id="PS51846">
    <property type="entry name" value="CNNM"/>
    <property type="match status" value="1"/>
</dbReference>
<dbReference type="EMBL" id="ACEP01000060">
    <property type="protein sequence ID" value="EEG36927.1"/>
    <property type="molecule type" value="Genomic_DNA"/>
</dbReference>
<dbReference type="SUPFAM" id="SSF54631">
    <property type="entry name" value="CBS-domain pair"/>
    <property type="match status" value="1"/>
</dbReference>
<sequence length="459" mass="51412">MIDNTTFIKYNNTNIFFLKGDDVLDPSSIRQIVILLILLLLSAFFSSAETALTTVNKHRMRALANQGNKKAARVLALIEKPEKMLSAILIGNNIVNLSASSLTTTLAMSLASQAGLGKNTSTFVGLATGILTLLILIFGEITPKTIATMKNESMALLYSGIIYTITTVLTPVIYVVNLFSGLLCRLFGIKPGSGQAITELELRTIVDVSQESGVIEKEEKELINNVFDFGDSVAKDIMLPRIDVSFASVDMSYDELVEIFLEEQYSRLPVYEESKDNVIGILNLKDLFFYRETHRNEAFDIYKVLREPFFTYEYQKTSTLMEEMRNNSISFAIVLDEYGSTAGLVTLEDLIEEIVGDIKDEFDESETDAIRCIGTDEYEIEGSTKLDDLNDVLGTEIESEDYDSIGGHMIELLDHLPKEGETVKEGNYLYSIKKMDKNRVEIVYLKIERHTSEAKPAEM</sequence>
<dbReference type="Pfam" id="PF01595">
    <property type="entry name" value="CNNM"/>
    <property type="match status" value="1"/>
</dbReference>
<comment type="subcellular location">
    <subcellularLocation>
        <location evidence="1">Cell membrane</location>
        <topology evidence="1">Multi-pass membrane protein</topology>
    </subcellularLocation>
</comment>
<dbReference type="InterPro" id="IPR036318">
    <property type="entry name" value="FAD-bd_PCMH-like_sf"/>
</dbReference>
<name>C0EUX1_9FIRM</name>
<dbReference type="AlphaFoldDB" id="C0EUX1"/>
<evidence type="ECO:0000256" key="8">
    <source>
        <dbReference type="ARBA" id="ARBA00023136"/>
    </source>
</evidence>
<dbReference type="Pfam" id="PF03471">
    <property type="entry name" value="CorC_HlyC"/>
    <property type="match status" value="1"/>
</dbReference>
<keyword evidence="4 10" id="KW-0812">Transmembrane</keyword>
<dbReference type="CDD" id="cd04590">
    <property type="entry name" value="CBS_pair_CorC_HlyC_assoc"/>
    <property type="match status" value="1"/>
</dbReference>
<dbReference type="PROSITE" id="PS51371">
    <property type="entry name" value="CBS"/>
    <property type="match status" value="2"/>
</dbReference>
<dbReference type="InterPro" id="IPR016169">
    <property type="entry name" value="FAD-bd_PCMH_sub2"/>
</dbReference>
<keyword evidence="3" id="KW-1003">Cell membrane</keyword>
<evidence type="ECO:0000259" key="13">
    <source>
        <dbReference type="PROSITE" id="PS51846"/>
    </source>
</evidence>
<dbReference type="eggNOG" id="COG1253">
    <property type="taxonomic scope" value="Bacteria"/>
</dbReference>
<keyword evidence="7 9" id="KW-0129">CBS domain</keyword>
<evidence type="ECO:0008006" key="16">
    <source>
        <dbReference type="Google" id="ProtNLM"/>
    </source>
</evidence>
<dbReference type="SMART" id="SM01091">
    <property type="entry name" value="CorC_HlyC"/>
    <property type="match status" value="1"/>
</dbReference>
<keyword evidence="8 10" id="KW-0472">Membrane</keyword>
<reference evidence="14 15" key="1">
    <citation type="submission" date="2009-01" db="EMBL/GenBank/DDBJ databases">
        <authorList>
            <person name="Fulton L."/>
            <person name="Clifton S."/>
            <person name="Fulton B."/>
            <person name="Xu J."/>
            <person name="Minx P."/>
            <person name="Pepin K.H."/>
            <person name="Johnson M."/>
            <person name="Bhonagiri V."/>
            <person name="Nash W.E."/>
            <person name="Mardis E.R."/>
            <person name="Wilson R.K."/>
        </authorList>
    </citation>
    <scope>NUCLEOTIDE SEQUENCE [LARGE SCALE GENOMIC DNA]</scope>
    <source>
        <strain evidence="14 15">DSM 3353</strain>
    </source>
</reference>
<evidence type="ECO:0000259" key="12">
    <source>
        <dbReference type="PROSITE" id="PS51371"/>
    </source>
</evidence>
<dbReference type="FunFam" id="3.10.580.10:FF:000002">
    <property type="entry name" value="Magnesium/cobalt efflux protein CorC"/>
    <property type="match status" value="1"/>
</dbReference>
<comment type="caution">
    <text evidence="14">The sequence shown here is derived from an EMBL/GenBank/DDBJ whole genome shotgun (WGS) entry which is preliminary data.</text>
</comment>
<evidence type="ECO:0000256" key="6">
    <source>
        <dbReference type="ARBA" id="ARBA00022989"/>
    </source>
</evidence>
<dbReference type="Proteomes" id="UP000003174">
    <property type="component" value="Unassembled WGS sequence"/>
</dbReference>
<dbReference type="InterPro" id="IPR005170">
    <property type="entry name" value="Transptr-assoc_dom"/>
</dbReference>
<keyword evidence="6 10" id="KW-1133">Transmembrane helix</keyword>
<feature type="transmembrane region" description="Helical" evidence="11">
    <location>
        <begin position="123"/>
        <end position="143"/>
    </location>
</feature>
<dbReference type="PANTHER" id="PTHR22777:SF32">
    <property type="entry name" value="UPF0053 INNER MEMBRANE PROTEIN YFJD"/>
    <property type="match status" value="1"/>
</dbReference>
<gene>
    <name evidence="14" type="ORF">EUBHAL_01209</name>
</gene>
<feature type="transmembrane region" description="Helical" evidence="11">
    <location>
        <begin position="32"/>
        <end position="52"/>
    </location>
</feature>
<dbReference type="Gene3D" id="3.30.465.10">
    <property type="match status" value="1"/>
</dbReference>
<dbReference type="GO" id="GO:0050660">
    <property type="term" value="F:flavin adenine dinucleotide binding"/>
    <property type="evidence" value="ECO:0007669"/>
    <property type="project" value="InterPro"/>
</dbReference>
<dbReference type="InterPro" id="IPR044751">
    <property type="entry name" value="Ion_transp-like_CBS"/>
</dbReference>
<feature type="transmembrane region" description="Helical" evidence="11">
    <location>
        <begin position="87"/>
        <end position="111"/>
    </location>
</feature>
<protein>
    <recommendedName>
        <fullName evidence="16">CBS domain protein</fullName>
    </recommendedName>
</protein>
<evidence type="ECO:0000256" key="1">
    <source>
        <dbReference type="ARBA" id="ARBA00004651"/>
    </source>
</evidence>
<dbReference type="InterPro" id="IPR000644">
    <property type="entry name" value="CBS_dom"/>
</dbReference>
<dbReference type="InterPro" id="IPR002550">
    <property type="entry name" value="CNNM"/>
</dbReference>
<evidence type="ECO:0000256" key="10">
    <source>
        <dbReference type="PROSITE-ProRule" id="PRU01193"/>
    </source>
</evidence>
<comment type="similarity">
    <text evidence="2">Belongs to the UPF0053 family.</text>
</comment>
<evidence type="ECO:0000256" key="3">
    <source>
        <dbReference type="ARBA" id="ARBA00022475"/>
    </source>
</evidence>
<keyword evidence="5" id="KW-0677">Repeat</keyword>
<evidence type="ECO:0000256" key="11">
    <source>
        <dbReference type="SAM" id="Phobius"/>
    </source>
</evidence>
<evidence type="ECO:0000313" key="14">
    <source>
        <dbReference type="EMBL" id="EEG36927.1"/>
    </source>
</evidence>
<dbReference type="Pfam" id="PF00571">
    <property type="entry name" value="CBS"/>
    <property type="match status" value="2"/>
</dbReference>
<evidence type="ECO:0000256" key="7">
    <source>
        <dbReference type="ARBA" id="ARBA00023122"/>
    </source>
</evidence>
<dbReference type="GO" id="GO:0005886">
    <property type="term" value="C:plasma membrane"/>
    <property type="evidence" value="ECO:0007669"/>
    <property type="project" value="UniProtKB-SubCell"/>
</dbReference>